<feature type="domain" description="DUF4123" evidence="1">
    <location>
        <begin position="22"/>
        <end position="133"/>
    </location>
</feature>
<organism evidence="2 3">
    <name type="scientific">Marinobacter lutaoensis</name>
    <dbReference type="NCBI Taxonomy" id="135739"/>
    <lineage>
        <taxon>Bacteria</taxon>
        <taxon>Pseudomonadati</taxon>
        <taxon>Pseudomonadota</taxon>
        <taxon>Gammaproteobacteria</taxon>
        <taxon>Pseudomonadales</taxon>
        <taxon>Marinobacteraceae</taxon>
        <taxon>Marinobacter</taxon>
    </lineage>
</organism>
<dbReference type="STRING" id="135739.BTO32_17495"/>
<evidence type="ECO:0000313" key="2">
    <source>
        <dbReference type="EMBL" id="ONF42110.1"/>
    </source>
</evidence>
<name>A0A1V2DNK2_9GAMM</name>
<dbReference type="EMBL" id="MSCW01000019">
    <property type="protein sequence ID" value="ONF42110.1"/>
    <property type="molecule type" value="Genomic_DNA"/>
</dbReference>
<proteinExistence type="predicted"/>
<protein>
    <recommendedName>
        <fullName evidence="1">DUF4123 domain-containing protein</fullName>
    </recommendedName>
</protein>
<comment type="caution">
    <text evidence="2">The sequence shown here is derived from an EMBL/GenBank/DDBJ whole genome shotgun (WGS) entry which is preliminary data.</text>
</comment>
<dbReference type="Proteomes" id="UP000189339">
    <property type="component" value="Unassembled WGS sequence"/>
</dbReference>
<gene>
    <name evidence="2" type="ORF">BTO32_17495</name>
</gene>
<dbReference type="InterPro" id="IPR025391">
    <property type="entry name" value="DUF4123"/>
</dbReference>
<dbReference type="Pfam" id="PF13503">
    <property type="entry name" value="DUF4123"/>
    <property type="match status" value="1"/>
</dbReference>
<evidence type="ECO:0000313" key="3">
    <source>
        <dbReference type="Proteomes" id="UP000189339"/>
    </source>
</evidence>
<dbReference type="AlphaFoldDB" id="A0A1V2DNK2"/>
<reference evidence="2 3" key="1">
    <citation type="submission" date="2016-12" db="EMBL/GenBank/DDBJ databases">
        <title>Marinobacter lutaoensis whole genome sequencing.</title>
        <authorList>
            <person name="Verma A."/>
            <person name="Krishnamurthi S."/>
        </authorList>
    </citation>
    <scope>NUCLEOTIDE SEQUENCE [LARGE SCALE GENOMIC DNA]</scope>
    <source>
        <strain evidence="2 3">T5054</strain>
    </source>
</reference>
<keyword evidence="3" id="KW-1185">Reference proteome</keyword>
<dbReference type="OrthoDB" id="6353266at2"/>
<evidence type="ECO:0000259" key="1">
    <source>
        <dbReference type="Pfam" id="PF13503"/>
    </source>
</evidence>
<accession>A0A1V2DNK2</accession>
<sequence>MLDVFSAPASGDTRYPDVRANYVLIDGSRRAEAERWLYACFDTPDYRNLFDGTAWASVRQAAPLLLCVEPDHPGLEPLLAELKERECGYAMTSDAPLATLTSHLQRFIEVRHPLGHRVLLRIADPSVARVLLAPARDGGIADAWSDITGVMLPDALWDGWHIQQRPEASSGEASDPDRTVTIPHPLNERTLNQLMAVDQRATLVTLLRHLETYFPTRLENRPRADVVLGLRTLMNEALDSGYTSLQALTHWCSVFGYLGPPDTWARVAPEVHRIFRERVPQEGEARAREAAVLARELTRTTTPGRVDTWAYP</sequence>
<dbReference type="RefSeq" id="WP_076725943.1">
    <property type="nucleotide sequence ID" value="NZ_MSCW01000019.1"/>
</dbReference>